<dbReference type="Gene3D" id="1.10.10.60">
    <property type="entry name" value="Homeodomain-like"/>
    <property type="match status" value="1"/>
</dbReference>
<name>A0A1C0ZZA3_9BACL</name>
<protein>
    <submittedName>
        <fullName evidence="6">TetR family transcriptional regulator</fullName>
    </submittedName>
</protein>
<dbReference type="EMBL" id="LYPC01000022">
    <property type="protein sequence ID" value="OCT13445.1"/>
    <property type="molecule type" value="Genomic_DNA"/>
</dbReference>
<dbReference type="InterPro" id="IPR009057">
    <property type="entry name" value="Homeodomain-like_sf"/>
</dbReference>
<evidence type="ECO:0000256" key="3">
    <source>
        <dbReference type="ARBA" id="ARBA00023163"/>
    </source>
</evidence>
<dbReference type="Pfam" id="PF16925">
    <property type="entry name" value="TetR_C_13"/>
    <property type="match status" value="1"/>
</dbReference>
<dbReference type="Proteomes" id="UP000093309">
    <property type="component" value="Unassembled WGS sequence"/>
</dbReference>
<dbReference type="PANTHER" id="PTHR47506">
    <property type="entry name" value="TRANSCRIPTIONAL REGULATORY PROTEIN"/>
    <property type="match status" value="1"/>
</dbReference>
<dbReference type="SUPFAM" id="SSF48498">
    <property type="entry name" value="Tetracyclin repressor-like, C-terminal domain"/>
    <property type="match status" value="1"/>
</dbReference>
<evidence type="ECO:0000256" key="1">
    <source>
        <dbReference type="ARBA" id="ARBA00023015"/>
    </source>
</evidence>
<keyword evidence="3" id="KW-0804">Transcription</keyword>
<evidence type="ECO:0000313" key="7">
    <source>
        <dbReference type="Proteomes" id="UP000093309"/>
    </source>
</evidence>
<dbReference type="RefSeq" id="WP_065853507.1">
    <property type="nucleotide sequence ID" value="NZ_LYPC01000022.1"/>
</dbReference>
<dbReference type="Pfam" id="PF00440">
    <property type="entry name" value="TetR_N"/>
    <property type="match status" value="1"/>
</dbReference>
<evidence type="ECO:0000313" key="6">
    <source>
        <dbReference type="EMBL" id="OCT13445.1"/>
    </source>
</evidence>
<dbReference type="Gene3D" id="1.10.357.10">
    <property type="entry name" value="Tetracycline Repressor, domain 2"/>
    <property type="match status" value="1"/>
</dbReference>
<keyword evidence="1" id="KW-0805">Transcription regulation</keyword>
<dbReference type="InterPro" id="IPR011075">
    <property type="entry name" value="TetR_C"/>
</dbReference>
<dbReference type="OrthoDB" id="9795242at2"/>
<dbReference type="AlphaFoldDB" id="A0A1C0ZZA3"/>
<dbReference type="PROSITE" id="PS50977">
    <property type="entry name" value="HTH_TETR_2"/>
    <property type="match status" value="1"/>
</dbReference>
<dbReference type="PANTHER" id="PTHR47506:SF10">
    <property type="entry name" value="TRANSCRIPTIONAL REGULATORY PROTEIN"/>
    <property type="match status" value="1"/>
</dbReference>
<dbReference type="SUPFAM" id="SSF46689">
    <property type="entry name" value="Homeodomain-like"/>
    <property type="match status" value="1"/>
</dbReference>
<organism evidence="6 7">
    <name type="scientific">Paenibacillus pectinilyticus</name>
    <dbReference type="NCBI Taxonomy" id="512399"/>
    <lineage>
        <taxon>Bacteria</taxon>
        <taxon>Bacillati</taxon>
        <taxon>Bacillota</taxon>
        <taxon>Bacilli</taxon>
        <taxon>Bacillales</taxon>
        <taxon>Paenibacillaceae</taxon>
        <taxon>Paenibacillus</taxon>
    </lineage>
</organism>
<dbReference type="InterPro" id="IPR001647">
    <property type="entry name" value="HTH_TetR"/>
</dbReference>
<gene>
    <name evidence="6" type="ORF">A8709_17720</name>
</gene>
<dbReference type="STRING" id="512399.A8709_17720"/>
<keyword evidence="7" id="KW-1185">Reference proteome</keyword>
<dbReference type="InterPro" id="IPR036271">
    <property type="entry name" value="Tet_transcr_reg_TetR-rel_C_sf"/>
</dbReference>
<dbReference type="GO" id="GO:0003677">
    <property type="term" value="F:DNA binding"/>
    <property type="evidence" value="ECO:0007669"/>
    <property type="project" value="UniProtKB-UniRule"/>
</dbReference>
<feature type="domain" description="HTH tetR-type" evidence="5">
    <location>
        <begin position="6"/>
        <end position="66"/>
    </location>
</feature>
<evidence type="ECO:0000256" key="2">
    <source>
        <dbReference type="ARBA" id="ARBA00023125"/>
    </source>
</evidence>
<feature type="DNA-binding region" description="H-T-H motif" evidence="4">
    <location>
        <begin position="29"/>
        <end position="48"/>
    </location>
</feature>
<sequence length="191" mass="22001">MARSKEFEVNEVLDKAMDLFWRQGYEKTSIQELITHMGIHRRSLYDTFGDKHDLFIDALNRYSTMINSEINHRIYQLQSAKQAIRQLFEMTIHSDENQPKGCLMVNTAVELALLDSVVAAKIQDGFIHTEKLFYDLIVTGQQDGEIAAHHNAESLSLYFHNAWVGLRVVVKTTENRDKLVSIIDTTMDILN</sequence>
<accession>A0A1C0ZZA3</accession>
<evidence type="ECO:0000256" key="4">
    <source>
        <dbReference type="PROSITE-ProRule" id="PRU00335"/>
    </source>
</evidence>
<keyword evidence="2 4" id="KW-0238">DNA-binding</keyword>
<reference evidence="7" key="1">
    <citation type="submission" date="2016-05" db="EMBL/GenBank/DDBJ databases">
        <title>Paenibacillus oryzae. sp. nov., isolated from the rice root.</title>
        <authorList>
            <person name="Zhang J."/>
            <person name="Zhang X."/>
        </authorList>
    </citation>
    <scope>NUCLEOTIDE SEQUENCE [LARGE SCALE GENOMIC DNA]</scope>
    <source>
        <strain evidence="7">KCTC13222</strain>
    </source>
</reference>
<comment type="caution">
    <text evidence="6">The sequence shown here is derived from an EMBL/GenBank/DDBJ whole genome shotgun (WGS) entry which is preliminary data.</text>
</comment>
<evidence type="ECO:0000259" key="5">
    <source>
        <dbReference type="PROSITE" id="PS50977"/>
    </source>
</evidence>
<proteinExistence type="predicted"/>